<keyword evidence="2" id="KW-0805">Transcription regulation</keyword>
<dbReference type="WBParaSite" id="PEQ_0001392901-mRNA-1">
    <property type="protein sequence ID" value="PEQ_0001392901-mRNA-1"/>
    <property type="gene ID" value="PEQ_0001392901"/>
</dbReference>
<reference evidence="6" key="1">
    <citation type="submission" date="2022-11" db="UniProtKB">
        <authorList>
            <consortium name="WormBaseParasite"/>
        </authorList>
    </citation>
    <scope>IDENTIFICATION</scope>
</reference>
<comment type="subcellular location">
    <subcellularLocation>
        <location evidence="1">Nucleus</location>
    </subcellularLocation>
</comment>
<dbReference type="InterPro" id="IPR021900">
    <property type="entry name" value="DUF3512"/>
</dbReference>
<dbReference type="PANTHER" id="PTHR22881:SF27">
    <property type="entry name" value="BROMODOMAIN CONTAINING 7_9"/>
    <property type="match status" value="1"/>
</dbReference>
<name>A0A914S9N1_PAREQ</name>
<keyword evidence="3" id="KW-0804">Transcription</keyword>
<dbReference type="Proteomes" id="UP000887564">
    <property type="component" value="Unplaced"/>
</dbReference>
<keyword evidence="5" id="KW-1185">Reference proteome</keyword>
<sequence length="460" mass="51082">MSACRPVVRKSDVGAPPARLSAGAAPSLSILSAKRNIRDFDYFSPPPVQKPPMIRTYSPIQLLCDNLLRKLQAKDPEEYFAFPVTQLVESQKKPNTIYNVAAQKLDQIVRFYFSEPHLRYLFHALPFCKDIPLEKVGLTPKVRPRILPKVERNYAIMDDMTPSTILNSVDISLKSRLSGRRPQLRGVVPDCDSGKEPKCELGFLDNKDGAVCLNILNCSSSEQRSLTLGDIIGKLEEGTPGLCAPQEHKSSVQVPISFLSYGPFSSFAPQYDSTWATLCDRDSTLLLSCYGDKQSVTNAFALRSMVEDSGAHLIKLVDDLLDTLTDGEHSRTLSALRTEPDAKDQLNKTGAMINQLHAQLAHYAKPVDIVSPAVIHSAVGLNEEDLDLLNEFFTPGTYDLLLLRSQSAFDLSLRKDLMLSINVLLSFAGHVHSIHHGDGYWRRLVRELNAQSAKFLSLFA</sequence>
<dbReference type="GO" id="GO:0005634">
    <property type="term" value="C:nucleus"/>
    <property type="evidence" value="ECO:0007669"/>
    <property type="project" value="UniProtKB-SubCell"/>
</dbReference>
<dbReference type="AlphaFoldDB" id="A0A914S9N1"/>
<dbReference type="Pfam" id="PF12024">
    <property type="entry name" value="DUF3512"/>
    <property type="match status" value="1"/>
</dbReference>
<accession>A0A914S9N1</accession>
<dbReference type="InterPro" id="IPR051831">
    <property type="entry name" value="Bromodomain_contain_prot"/>
</dbReference>
<dbReference type="PANTHER" id="PTHR22881">
    <property type="entry name" value="BROMODOMAIN CONTAINING PROTEIN"/>
    <property type="match status" value="1"/>
</dbReference>
<evidence type="ECO:0000256" key="3">
    <source>
        <dbReference type="ARBA" id="ARBA00023163"/>
    </source>
</evidence>
<evidence type="ECO:0000256" key="2">
    <source>
        <dbReference type="ARBA" id="ARBA00023015"/>
    </source>
</evidence>
<evidence type="ECO:0000313" key="6">
    <source>
        <dbReference type="WBParaSite" id="PEQ_0001392901-mRNA-1"/>
    </source>
</evidence>
<keyword evidence="4" id="KW-0539">Nucleus</keyword>
<protein>
    <submittedName>
        <fullName evidence="6">Mini-chromosome maintenance complex-binding protein</fullName>
    </submittedName>
</protein>
<proteinExistence type="predicted"/>
<evidence type="ECO:0000313" key="5">
    <source>
        <dbReference type="Proteomes" id="UP000887564"/>
    </source>
</evidence>
<organism evidence="5 6">
    <name type="scientific">Parascaris equorum</name>
    <name type="common">Equine roundworm</name>
    <dbReference type="NCBI Taxonomy" id="6256"/>
    <lineage>
        <taxon>Eukaryota</taxon>
        <taxon>Metazoa</taxon>
        <taxon>Ecdysozoa</taxon>
        <taxon>Nematoda</taxon>
        <taxon>Chromadorea</taxon>
        <taxon>Rhabditida</taxon>
        <taxon>Spirurina</taxon>
        <taxon>Ascaridomorpha</taxon>
        <taxon>Ascaridoidea</taxon>
        <taxon>Ascarididae</taxon>
        <taxon>Parascaris</taxon>
    </lineage>
</organism>
<evidence type="ECO:0000256" key="1">
    <source>
        <dbReference type="ARBA" id="ARBA00004123"/>
    </source>
</evidence>
<evidence type="ECO:0000256" key="4">
    <source>
        <dbReference type="ARBA" id="ARBA00023242"/>
    </source>
</evidence>
<dbReference type="GO" id="GO:0006357">
    <property type="term" value="P:regulation of transcription by RNA polymerase II"/>
    <property type="evidence" value="ECO:0007669"/>
    <property type="project" value="TreeGrafter"/>
</dbReference>